<dbReference type="GO" id="GO:0016829">
    <property type="term" value="F:lyase activity"/>
    <property type="evidence" value="ECO:0007669"/>
    <property type="project" value="UniProtKB-KW"/>
</dbReference>
<dbReference type="Pfam" id="PF03328">
    <property type="entry name" value="HpcH_HpaI"/>
    <property type="match status" value="1"/>
</dbReference>
<sequence>MISFQSMLFVPGNRPERFAKALASGADCVCIDLEDAVPAAEKESARNAALAASADSPRFAIRINALSTRAGLADILALAEGAQRPGLLFIPMVESPAEIAIARSALADTSVHFVPLIETVAGLENAGAIAAEPGVVALMLGGGDLSAQLGVSLSWEPLFLARSRLVMAAACAGKQVVDVPFIHMDDEAGLIAESQRAKALGFHAKAAIHPAQIGPIHSVFRPTAEEIAEAEEAEAAFAAANGAAVRFKGKMLETPVMERYRQILKLKDKLDA</sequence>
<protein>
    <submittedName>
        <fullName evidence="8">CoA ester lyase</fullName>
    </submittedName>
</protein>
<evidence type="ECO:0000313" key="8">
    <source>
        <dbReference type="EMBL" id="TSB01644.1"/>
    </source>
</evidence>
<feature type="binding site" evidence="6">
    <location>
        <position position="144"/>
    </location>
    <ligand>
        <name>Mg(2+)</name>
        <dbReference type="ChEBI" id="CHEBI:18420"/>
    </ligand>
</feature>
<keyword evidence="3 6" id="KW-0479">Metal-binding</keyword>
<name>A0A553WAC7_9SPHN</name>
<evidence type="ECO:0000256" key="6">
    <source>
        <dbReference type="PIRSR" id="PIRSR015582-2"/>
    </source>
</evidence>
<evidence type="ECO:0000256" key="1">
    <source>
        <dbReference type="ARBA" id="ARBA00001946"/>
    </source>
</evidence>
<keyword evidence="4 6" id="KW-0460">Magnesium</keyword>
<dbReference type="GO" id="GO:0000287">
    <property type="term" value="F:magnesium ion binding"/>
    <property type="evidence" value="ECO:0007669"/>
    <property type="project" value="TreeGrafter"/>
</dbReference>
<comment type="cofactor">
    <cofactor evidence="1">
        <name>Mg(2+)</name>
        <dbReference type="ChEBI" id="CHEBI:18420"/>
    </cofactor>
</comment>
<dbReference type="EMBL" id="VKKU01000002">
    <property type="protein sequence ID" value="TSB01644.1"/>
    <property type="molecule type" value="Genomic_DNA"/>
</dbReference>
<evidence type="ECO:0000256" key="2">
    <source>
        <dbReference type="ARBA" id="ARBA00005568"/>
    </source>
</evidence>
<dbReference type="PIRSF" id="PIRSF015582">
    <property type="entry name" value="Cit_lyase_B"/>
    <property type="match status" value="1"/>
</dbReference>
<dbReference type="InterPro" id="IPR040442">
    <property type="entry name" value="Pyrv_kinase-like_dom_sf"/>
</dbReference>
<evidence type="ECO:0000256" key="4">
    <source>
        <dbReference type="ARBA" id="ARBA00022842"/>
    </source>
</evidence>
<dbReference type="OrthoDB" id="9800547at2"/>
<dbReference type="GO" id="GO:0006107">
    <property type="term" value="P:oxaloacetate metabolic process"/>
    <property type="evidence" value="ECO:0007669"/>
    <property type="project" value="TreeGrafter"/>
</dbReference>
<dbReference type="Proteomes" id="UP000320160">
    <property type="component" value="Unassembled WGS sequence"/>
</dbReference>
<evidence type="ECO:0000256" key="5">
    <source>
        <dbReference type="PIRSR" id="PIRSR015582-1"/>
    </source>
</evidence>
<dbReference type="InterPro" id="IPR005000">
    <property type="entry name" value="Aldolase/citrate-lyase_domain"/>
</dbReference>
<dbReference type="Gene3D" id="3.20.20.60">
    <property type="entry name" value="Phosphoenolpyruvate-binding domains"/>
    <property type="match status" value="1"/>
</dbReference>
<dbReference type="AlphaFoldDB" id="A0A553WAC7"/>
<feature type="domain" description="HpcH/HpaI aldolase/citrate lyase" evidence="7">
    <location>
        <begin position="5"/>
        <end position="210"/>
    </location>
</feature>
<dbReference type="RefSeq" id="WP_143776862.1">
    <property type="nucleotide sequence ID" value="NZ_VKKU01000002.1"/>
</dbReference>
<comment type="caution">
    <text evidence="8">The sequence shown here is derived from an EMBL/GenBank/DDBJ whole genome shotgun (WGS) entry which is preliminary data.</text>
</comment>
<feature type="binding site" evidence="5">
    <location>
        <position position="62"/>
    </location>
    <ligand>
        <name>substrate</name>
    </ligand>
</feature>
<keyword evidence="8" id="KW-0456">Lyase</keyword>
<evidence type="ECO:0000256" key="3">
    <source>
        <dbReference type="ARBA" id="ARBA00022723"/>
    </source>
</evidence>
<feature type="binding site" evidence="5">
    <location>
        <position position="118"/>
    </location>
    <ligand>
        <name>substrate</name>
    </ligand>
</feature>
<organism evidence="8 9">
    <name type="scientific">Sphingorhabdus contaminans</name>
    <dbReference type="NCBI Taxonomy" id="1343899"/>
    <lineage>
        <taxon>Bacteria</taxon>
        <taxon>Pseudomonadati</taxon>
        <taxon>Pseudomonadota</taxon>
        <taxon>Alphaproteobacteria</taxon>
        <taxon>Sphingomonadales</taxon>
        <taxon>Sphingomonadaceae</taxon>
        <taxon>Sphingorhabdus</taxon>
    </lineage>
</organism>
<evidence type="ECO:0000313" key="9">
    <source>
        <dbReference type="Proteomes" id="UP000320160"/>
    </source>
</evidence>
<gene>
    <name evidence="8" type="ORF">FOM92_10710</name>
</gene>
<reference evidence="8 9" key="1">
    <citation type="submission" date="2019-07" db="EMBL/GenBank/DDBJ databases">
        <authorList>
            <person name="Park M."/>
        </authorList>
    </citation>
    <scope>NUCLEOTIDE SEQUENCE [LARGE SCALE GENOMIC DNA]</scope>
    <source>
        <strain evidence="8 9">KCTC32445</strain>
    </source>
</reference>
<dbReference type="PANTHER" id="PTHR32308">
    <property type="entry name" value="LYASE BETA SUBUNIT, PUTATIVE (AFU_ORTHOLOGUE AFUA_4G13030)-RELATED"/>
    <property type="match status" value="1"/>
</dbReference>
<dbReference type="InterPro" id="IPR015813">
    <property type="entry name" value="Pyrv/PenolPyrv_kinase-like_dom"/>
</dbReference>
<keyword evidence="9" id="KW-1185">Reference proteome</keyword>
<feature type="binding site" evidence="6">
    <location>
        <position position="118"/>
    </location>
    <ligand>
        <name>Mg(2+)</name>
        <dbReference type="ChEBI" id="CHEBI:18420"/>
    </ligand>
</feature>
<dbReference type="SUPFAM" id="SSF51621">
    <property type="entry name" value="Phosphoenolpyruvate/pyruvate domain"/>
    <property type="match status" value="1"/>
</dbReference>
<proteinExistence type="inferred from homology"/>
<dbReference type="PANTHER" id="PTHR32308:SF0">
    <property type="entry name" value="HPCH_HPAI ALDOLASE_CITRATE LYASE DOMAIN-CONTAINING PROTEIN"/>
    <property type="match status" value="1"/>
</dbReference>
<comment type="similarity">
    <text evidence="2">Belongs to the HpcH/HpaI aldolase family.</text>
</comment>
<accession>A0A553WAC7</accession>
<dbReference type="InterPro" id="IPR011206">
    <property type="entry name" value="Citrate_lyase_beta/mcl1/mcl2"/>
</dbReference>
<evidence type="ECO:0000259" key="7">
    <source>
        <dbReference type="Pfam" id="PF03328"/>
    </source>
</evidence>